<dbReference type="EMBL" id="JAVYAA010000007">
    <property type="protein sequence ID" value="MDT8979182.1"/>
    <property type="molecule type" value="Genomic_DNA"/>
</dbReference>
<dbReference type="AlphaFoldDB" id="A0AAJ2N5Y3"/>
<name>A0AAJ2N5Y3_9BACL</name>
<evidence type="ECO:0000313" key="1">
    <source>
        <dbReference type="EMBL" id="MDT8979182.1"/>
    </source>
</evidence>
<keyword evidence="2" id="KW-1185">Reference proteome</keyword>
<accession>A0AAJ2N5Y3</accession>
<dbReference type="RefSeq" id="WP_021258314.1">
    <property type="nucleotide sequence ID" value="NZ_JAVYAA010000007.1"/>
</dbReference>
<protein>
    <submittedName>
        <fullName evidence="1">Uncharacterized protein</fullName>
    </submittedName>
</protein>
<comment type="caution">
    <text evidence="1">The sequence shown here is derived from an EMBL/GenBank/DDBJ whole genome shotgun (WGS) entry which is preliminary data.</text>
</comment>
<dbReference type="Proteomes" id="UP001250538">
    <property type="component" value="Unassembled WGS sequence"/>
</dbReference>
<sequence length="175" mass="21058">MNITDTIYVHVRHWLFWYGVYGFCDKSSNDEITLFSDKDKNNFLGYFDLLTQPCLINLLNNELDKTEDKEFYDEIEEFIKGNKDIDYSYIYPRDEEDTLCQVDHFAPMNDKGHKPTYIYVWSKLSEDWDMMSIDRIVKILANDFLHMDIKKVQLIDIPTHEETKVSYEKDYEPYI</sequence>
<reference evidence="2" key="1">
    <citation type="submission" date="2023-09" db="EMBL/GenBank/DDBJ databases">
        <title>Paenibacillus sp. chi10 Genome sequencing and assembly.</title>
        <authorList>
            <person name="Kim I."/>
        </authorList>
    </citation>
    <scope>NUCLEOTIDE SEQUENCE [LARGE SCALE GENOMIC DNA]</scope>
    <source>
        <strain evidence="2">chi10</strain>
    </source>
</reference>
<gene>
    <name evidence="1" type="ORF">RQP50_23375</name>
</gene>
<evidence type="ECO:0000313" key="2">
    <source>
        <dbReference type="Proteomes" id="UP001250538"/>
    </source>
</evidence>
<proteinExistence type="predicted"/>
<organism evidence="1 2">
    <name type="scientific">Paenibacillus suaedae</name>
    <dbReference type="NCBI Taxonomy" id="3077233"/>
    <lineage>
        <taxon>Bacteria</taxon>
        <taxon>Bacillati</taxon>
        <taxon>Bacillota</taxon>
        <taxon>Bacilli</taxon>
        <taxon>Bacillales</taxon>
        <taxon>Paenibacillaceae</taxon>
        <taxon>Paenibacillus</taxon>
    </lineage>
</organism>